<feature type="domain" description="F-box" evidence="2">
    <location>
        <begin position="2"/>
        <end position="48"/>
    </location>
</feature>
<dbReference type="RefSeq" id="XP_033521188.1">
    <property type="nucleotide sequence ID" value="XM_033666846.1"/>
</dbReference>
<sequence length="607" mass="68489">MTISLDRLPFDVLFHIASGLDFDDIIHLSHTCRQLKVLLNERTLCRRAVETHHPHTKEAQLAREEAITYKKALQSVYDRRSAISNAYPFSARVLDSGNSFLYRQGVICVLDGNTVRVSDVHSSLDTVHLDLTSLTRSKHNVASPLLSDAKVSLLYYSDDILAVHVTNGSRPSNSHIYAISTNTNSPHGGRIIQAISIEACSRLFVRHTSRYLYYGTHTGTGDDGHRKWEIHGVSFDQQYPLPKCERPLLLENFHGNDIGSTVAFEIHDNYFYALSNQGTFEVEEVDWTSFYHVIRFPLDQPLPTAVEKNDRLFRRQHAQGPIHDSWTDLTLQHDERTNQLMIVESRREWAQASSRQSRTFYTSDIKFPPKPSSTASSPIIEPSDGPMLPENDIYVDVLGSSDNPNYAPTPERLNWMAHPEFHEDVVSPRSFILARTKFRAYNHSCSSFLDLVEDDRCCNDPSAPPCLRLRIGSRRPAPPPYTTAGNGITSAIPEEDVKYRHSPIRMWPPPARKCPCAARLHRILNPSVSSHSRTIIGVLDERSLVYMVKPGRSYGSSEESAQGTIVLVDFGRSLQCGDSAQKGNMDDERCWQWTVGLEGRCRGGTCQ</sequence>
<dbReference type="InterPro" id="IPR001810">
    <property type="entry name" value="F-box_dom"/>
</dbReference>
<accession>A0A6A6A5I0</accession>
<dbReference type="GeneID" id="54407278"/>
<keyword evidence="4" id="KW-1185">Reference proteome</keyword>
<dbReference type="InterPro" id="IPR036047">
    <property type="entry name" value="F-box-like_dom_sf"/>
</dbReference>
<name>A0A6A6A5I0_9PLEO</name>
<gene>
    <name evidence="3" type="ORF">P153DRAFT_359141</name>
</gene>
<dbReference type="Gene3D" id="1.20.1280.50">
    <property type="match status" value="1"/>
</dbReference>
<dbReference type="SMART" id="SM00256">
    <property type="entry name" value="FBOX"/>
    <property type="match status" value="1"/>
</dbReference>
<evidence type="ECO:0000256" key="1">
    <source>
        <dbReference type="SAM" id="MobiDB-lite"/>
    </source>
</evidence>
<dbReference type="EMBL" id="ML977512">
    <property type="protein sequence ID" value="KAF2126796.1"/>
    <property type="molecule type" value="Genomic_DNA"/>
</dbReference>
<evidence type="ECO:0000313" key="3">
    <source>
        <dbReference type="EMBL" id="KAF2126796.1"/>
    </source>
</evidence>
<reference evidence="3" key="1">
    <citation type="journal article" date="2020" name="Stud. Mycol.">
        <title>101 Dothideomycetes genomes: a test case for predicting lifestyles and emergence of pathogens.</title>
        <authorList>
            <person name="Haridas S."/>
            <person name="Albert R."/>
            <person name="Binder M."/>
            <person name="Bloem J."/>
            <person name="Labutti K."/>
            <person name="Salamov A."/>
            <person name="Andreopoulos B."/>
            <person name="Baker S."/>
            <person name="Barry K."/>
            <person name="Bills G."/>
            <person name="Bluhm B."/>
            <person name="Cannon C."/>
            <person name="Castanera R."/>
            <person name="Culley D."/>
            <person name="Daum C."/>
            <person name="Ezra D."/>
            <person name="Gonzalez J."/>
            <person name="Henrissat B."/>
            <person name="Kuo A."/>
            <person name="Liang C."/>
            <person name="Lipzen A."/>
            <person name="Lutzoni F."/>
            <person name="Magnuson J."/>
            <person name="Mondo S."/>
            <person name="Nolan M."/>
            <person name="Ohm R."/>
            <person name="Pangilinan J."/>
            <person name="Park H.-J."/>
            <person name="Ramirez L."/>
            <person name="Alfaro M."/>
            <person name="Sun H."/>
            <person name="Tritt A."/>
            <person name="Yoshinaga Y."/>
            <person name="Zwiers L.-H."/>
            <person name="Turgeon B."/>
            <person name="Goodwin S."/>
            <person name="Spatafora J."/>
            <person name="Crous P."/>
            <person name="Grigoriev I."/>
        </authorList>
    </citation>
    <scope>NUCLEOTIDE SEQUENCE</scope>
    <source>
        <strain evidence="3">CBS 119687</strain>
    </source>
</reference>
<evidence type="ECO:0000313" key="4">
    <source>
        <dbReference type="Proteomes" id="UP000799771"/>
    </source>
</evidence>
<protein>
    <recommendedName>
        <fullName evidence="2">F-box domain-containing protein</fullName>
    </recommendedName>
</protein>
<dbReference type="SUPFAM" id="SSF81383">
    <property type="entry name" value="F-box domain"/>
    <property type="match status" value="1"/>
</dbReference>
<dbReference type="OrthoDB" id="5359231at2759"/>
<dbReference type="Pfam" id="PF12937">
    <property type="entry name" value="F-box-like"/>
    <property type="match status" value="1"/>
</dbReference>
<proteinExistence type="predicted"/>
<feature type="region of interest" description="Disordered" evidence="1">
    <location>
        <begin position="363"/>
        <end position="386"/>
    </location>
</feature>
<evidence type="ECO:0000259" key="2">
    <source>
        <dbReference type="PROSITE" id="PS50181"/>
    </source>
</evidence>
<dbReference type="AlphaFoldDB" id="A0A6A6A5I0"/>
<dbReference type="PROSITE" id="PS50181">
    <property type="entry name" value="FBOX"/>
    <property type="match status" value="1"/>
</dbReference>
<organism evidence="3 4">
    <name type="scientific">Dothidotthia symphoricarpi CBS 119687</name>
    <dbReference type="NCBI Taxonomy" id="1392245"/>
    <lineage>
        <taxon>Eukaryota</taxon>
        <taxon>Fungi</taxon>
        <taxon>Dikarya</taxon>
        <taxon>Ascomycota</taxon>
        <taxon>Pezizomycotina</taxon>
        <taxon>Dothideomycetes</taxon>
        <taxon>Pleosporomycetidae</taxon>
        <taxon>Pleosporales</taxon>
        <taxon>Dothidotthiaceae</taxon>
        <taxon>Dothidotthia</taxon>
    </lineage>
</organism>
<dbReference type="Proteomes" id="UP000799771">
    <property type="component" value="Unassembled WGS sequence"/>
</dbReference>